<evidence type="ECO:0000313" key="10">
    <source>
        <dbReference type="Proteomes" id="UP000696413"/>
    </source>
</evidence>
<evidence type="ECO:0000256" key="6">
    <source>
        <dbReference type="ARBA" id="ARBA00023136"/>
    </source>
</evidence>
<keyword evidence="5 8" id="KW-1133">Transmembrane helix</keyword>
<accession>A0ABS6HFT0</accession>
<dbReference type="Gene3D" id="2.60.40.2880">
    <property type="entry name" value="MmpS1-5, C-terminal soluble domain"/>
    <property type="match status" value="1"/>
</dbReference>
<proteinExistence type="inferred from homology"/>
<protein>
    <recommendedName>
        <fullName evidence="11">Mycobacterium membrane protein</fullName>
    </recommendedName>
</protein>
<keyword evidence="4 8" id="KW-0812">Transmembrane</keyword>
<dbReference type="Proteomes" id="UP000696413">
    <property type="component" value="Unassembled WGS sequence"/>
</dbReference>
<evidence type="ECO:0000256" key="8">
    <source>
        <dbReference type="SAM" id="Phobius"/>
    </source>
</evidence>
<evidence type="ECO:0000256" key="3">
    <source>
        <dbReference type="ARBA" id="ARBA00022475"/>
    </source>
</evidence>
<feature type="transmembrane region" description="Helical" evidence="8">
    <location>
        <begin position="44"/>
        <end position="67"/>
    </location>
</feature>
<evidence type="ECO:0000256" key="7">
    <source>
        <dbReference type="SAM" id="MobiDB-lite"/>
    </source>
</evidence>
<dbReference type="InterPro" id="IPR038468">
    <property type="entry name" value="MmpS_C"/>
</dbReference>
<gene>
    <name evidence="9" type="ORF">KL859_01350</name>
</gene>
<dbReference type="Pfam" id="PF05423">
    <property type="entry name" value="Mycobact_memb"/>
    <property type="match status" value="1"/>
</dbReference>
<feature type="region of interest" description="Disordered" evidence="7">
    <location>
        <begin position="1"/>
        <end position="38"/>
    </location>
</feature>
<evidence type="ECO:0000256" key="2">
    <source>
        <dbReference type="ARBA" id="ARBA00007531"/>
    </source>
</evidence>
<keyword evidence="6 8" id="KW-0472">Membrane</keyword>
<dbReference type="InterPro" id="IPR008693">
    <property type="entry name" value="MmpS"/>
</dbReference>
<keyword evidence="10" id="KW-1185">Reference proteome</keyword>
<evidence type="ECO:0000256" key="5">
    <source>
        <dbReference type="ARBA" id="ARBA00022989"/>
    </source>
</evidence>
<sequence length="167" mass="17940">MNQPYPGQPRNGWQHLPPQPCYGQPYPPGHHPPPPTPKRKKTGLWVLLALLAVIVVVAGGVVAYTLYANRDWTVTFEVTGTGTSATIRYWAAEDGGNIFRDDSAALPWAREITLSGSQNAFVLDAFPATEDDTVTCSATVNGQVIVTKTASPGKQVVCLGVNPDARK</sequence>
<evidence type="ECO:0008006" key="11">
    <source>
        <dbReference type="Google" id="ProtNLM"/>
    </source>
</evidence>
<name>A0ABS6HFT0_MYCGD</name>
<dbReference type="EMBL" id="JAHBOM010000001">
    <property type="protein sequence ID" value="MBU8821518.1"/>
    <property type="molecule type" value="Genomic_DNA"/>
</dbReference>
<comment type="subcellular location">
    <subcellularLocation>
        <location evidence="1">Cell membrane</location>
    </subcellularLocation>
</comment>
<organism evidence="9 10">
    <name type="scientific">Mycolicibacterium goodii</name>
    <name type="common">Mycobacterium goodii</name>
    <dbReference type="NCBI Taxonomy" id="134601"/>
    <lineage>
        <taxon>Bacteria</taxon>
        <taxon>Bacillati</taxon>
        <taxon>Actinomycetota</taxon>
        <taxon>Actinomycetes</taxon>
        <taxon>Mycobacteriales</taxon>
        <taxon>Mycobacteriaceae</taxon>
        <taxon>Mycolicibacterium</taxon>
    </lineage>
</organism>
<evidence type="ECO:0000256" key="1">
    <source>
        <dbReference type="ARBA" id="ARBA00004236"/>
    </source>
</evidence>
<feature type="compositionally biased region" description="Pro residues" evidence="7">
    <location>
        <begin position="17"/>
        <end position="36"/>
    </location>
</feature>
<evidence type="ECO:0000256" key="4">
    <source>
        <dbReference type="ARBA" id="ARBA00022692"/>
    </source>
</evidence>
<evidence type="ECO:0000313" key="9">
    <source>
        <dbReference type="EMBL" id="MBU8821518.1"/>
    </source>
</evidence>
<reference evidence="9 10" key="1">
    <citation type="submission" date="2021-05" db="EMBL/GenBank/DDBJ databases">
        <title>Draft Genome Sequences of Clinical Respiratory Isolates of Mycobacterium goodii Recovered in Ireland.</title>
        <authorList>
            <person name="Flanagan P.R."/>
            <person name="Mok S."/>
            <person name="Roycroft E."/>
            <person name="Rogers T.R."/>
            <person name="Fitzgibbon M."/>
        </authorList>
    </citation>
    <scope>NUCLEOTIDE SEQUENCE [LARGE SCALE GENOMIC DNA]</scope>
    <source>
        <strain evidence="9 10">14IE55</strain>
    </source>
</reference>
<keyword evidence="3" id="KW-1003">Cell membrane</keyword>
<comment type="caution">
    <text evidence="9">The sequence shown here is derived from an EMBL/GenBank/DDBJ whole genome shotgun (WGS) entry which is preliminary data.</text>
</comment>
<comment type="similarity">
    <text evidence="2">Belongs to the MmpS family.</text>
</comment>